<feature type="region of interest" description="Disordered" evidence="4">
    <location>
        <begin position="1"/>
        <end position="109"/>
    </location>
</feature>
<feature type="non-terminal residue" evidence="6">
    <location>
        <position position="182"/>
    </location>
</feature>
<evidence type="ECO:0000256" key="1">
    <source>
        <dbReference type="ARBA" id="ARBA00004496"/>
    </source>
</evidence>
<comment type="subcellular location">
    <subcellularLocation>
        <location evidence="1">Cytoplasm</location>
    </subcellularLocation>
</comment>
<evidence type="ECO:0000259" key="5">
    <source>
        <dbReference type="PROSITE" id="PS50106"/>
    </source>
</evidence>
<evidence type="ECO:0000256" key="4">
    <source>
        <dbReference type="SAM" id="MobiDB-lite"/>
    </source>
</evidence>
<name>Q4TBK2_TETNG</name>
<dbReference type="KEGG" id="tng:GSTEN00003725G001"/>
<dbReference type="Gene3D" id="2.30.42.10">
    <property type="match status" value="1"/>
</dbReference>
<dbReference type="Pfam" id="PF00595">
    <property type="entry name" value="PDZ"/>
    <property type="match status" value="1"/>
</dbReference>
<dbReference type="PANTHER" id="PTHR46227:SF3">
    <property type="entry name" value="GLUTAMATE RECEPTOR-INTERACTING PROTEIN 1"/>
    <property type="match status" value="1"/>
</dbReference>
<dbReference type="InterPro" id="IPR043545">
    <property type="entry name" value="GRIP1/2"/>
</dbReference>
<evidence type="ECO:0000256" key="3">
    <source>
        <dbReference type="ARBA" id="ARBA00022737"/>
    </source>
</evidence>
<reference evidence="6" key="2">
    <citation type="submission" date="2004-02" db="EMBL/GenBank/DDBJ databases">
        <authorList>
            <consortium name="Genoscope"/>
            <consortium name="Whitehead Institute Centre for Genome Research"/>
        </authorList>
    </citation>
    <scope>NUCLEOTIDE SEQUENCE</scope>
</reference>
<gene>
    <name evidence="6" type="ORF">GSTENG00003725001</name>
</gene>
<dbReference type="InterPro" id="IPR001478">
    <property type="entry name" value="PDZ"/>
</dbReference>
<keyword evidence="3" id="KW-0677">Repeat</keyword>
<feature type="non-terminal residue" evidence="6">
    <location>
        <position position="1"/>
    </location>
</feature>
<organism evidence="6">
    <name type="scientific">Tetraodon nigroviridis</name>
    <name type="common">Spotted green pufferfish</name>
    <name type="synonym">Chelonodon nigroviridis</name>
    <dbReference type="NCBI Taxonomy" id="99883"/>
    <lineage>
        <taxon>Eukaryota</taxon>
        <taxon>Metazoa</taxon>
        <taxon>Chordata</taxon>
        <taxon>Craniata</taxon>
        <taxon>Vertebrata</taxon>
        <taxon>Euteleostomi</taxon>
        <taxon>Actinopterygii</taxon>
        <taxon>Neopterygii</taxon>
        <taxon>Teleostei</taxon>
        <taxon>Neoteleostei</taxon>
        <taxon>Acanthomorphata</taxon>
        <taxon>Eupercaria</taxon>
        <taxon>Tetraodontiformes</taxon>
        <taxon>Tetradontoidea</taxon>
        <taxon>Tetraodontidae</taxon>
        <taxon>Tetraodon</taxon>
    </lineage>
</organism>
<dbReference type="SUPFAM" id="SSF50156">
    <property type="entry name" value="PDZ domain-like"/>
    <property type="match status" value="1"/>
</dbReference>
<dbReference type="InterPro" id="IPR036034">
    <property type="entry name" value="PDZ_sf"/>
</dbReference>
<sequence>DEGPYTKHGAGSRTADGALAIRRQSIPGEPGPRPRGGPPGPGPGPCEPEPGPRRVPADPLPLLPSGGGRVPGLLVGGAAEEGGHHAGPDRVRRRGQGRQTAGVQPAPGRHRCPVRTHTLTHTHAPWVRLTGSAHRSDQLSVGDYIRAVNGINLAKFRHEEIISLLKNVGERVVLEVEYELPP</sequence>
<comment type="caution">
    <text evidence="6">The sequence shown here is derived from an EMBL/GenBank/DDBJ whole genome shotgun (WGS) entry which is preliminary data.</text>
</comment>
<dbReference type="GO" id="GO:0098887">
    <property type="term" value="P:neurotransmitter receptor transport, endosome to postsynaptic membrane"/>
    <property type="evidence" value="ECO:0007669"/>
    <property type="project" value="TreeGrafter"/>
</dbReference>
<dbReference type="PROSITE" id="PS50106">
    <property type="entry name" value="PDZ"/>
    <property type="match status" value="1"/>
</dbReference>
<accession>Q4TBK2</accession>
<dbReference type="GO" id="GO:0005737">
    <property type="term" value="C:cytoplasm"/>
    <property type="evidence" value="ECO:0007669"/>
    <property type="project" value="UniProtKB-SubCell"/>
</dbReference>
<dbReference type="EMBL" id="CAAE01007121">
    <property type="protein sequence ID" value="CAF89730.1"/>
    <property type="molecule type" value="Genomic_DNA"/>
</dbReference>
<keyword evidence="2" id="KW-0963">Cytoplasm</keyword>
<feature type="compositionally biased region" description="Pro residues" evidence="4">
    <location>
        <begin position="29"/>
        <end position="49"/>
    </location>
</feature>
<dbReference type="OrthoDB" id="75502at2759"/>
<dbReference type="PANTHER" id="PTHR46227">
    <property type="entry name" value="GLUTAMATE RECEPTOR-INTERACTING PROTEIN GRIP"/>
    <property type="match status" value="1"/>
</dbReference>
<feature type="domain" description="PDZ" evidence="5">
    <location>
        <begin position="131"/>
        <end position="180"/>
    </location>
</feature>
<reference evidence="6" key="1">
    <citation type="journal article" date="2004" name="Nature">
        <title>Genome duplication in the teleost fish Tetraodon nigroviridis reveals the early vertebrate proto-karyotype.</title>
        <authorList>
            <person name="Jaillon O."/>
            <person name="Aury J.-M."/>
            <person name="Brunet F."/>
            <person name="Petit J.-L."/>
            <person name="Stange-Thomann N."/>
            <person name="Mauceli E."/>
            <person name="Bouneau L."/>
            <person name="Fischer C."/>
            <person name="Ozouf-Costaz C."/>
            <person name="Bernot A."/>
            <person name="Nicaud S."/>
            <person name="Jaffe D."/>
            <person name="Fisher S."/>
            <person name="Lutfalla G."/>
            <person name="Dossat C."/>
            <person name="Segurens B."/>
            <person name="Dasilva C."/>
            <person name="Salanoubat M."/>
            <person name="Levy M."/>
            <person name="Boudet N."/>
            <person name="Castellano S."/>
            <person name="Anthouard V."/>
            <person name="Jubin C."/>
            <person name="Castelli V."/>
            <person name="Katinka M."/>
            <person name="Vacherie B."/>
            <person name="Biemont C."/>
            <person name="Skalli Z."/>
            <person name="Cattolico L."/>
            <person name="Poulain J."/>
            <person name="De Berardinis V."/>
            <person name="Cruaud C."/>
            <person name="Duprat S."/>
            <person name="Brottier P."/>
            <person name="Coutanceau J.-P."/>
            <person name="Gouzy J."/>
            <person name="Parra G."/>
            <person name="Lardier G."/>
            <person name="Chapple C."/>
            <person name="McKernan K.J."/>
            <person name="McEwan P."/>
            <person name="Bosak S."/>
            <person name="Kellis M."/>
            <person name="Volff J.-N."/>
            <person name="Guigo R."/>
            <person name="Zody M.C."/>
            <person name="Mesirov J."/>
            <person name="Lindblad-Toh K."/>
            <person name="Birren B."/>
            <person name="Nusbaum C."/>
            <person name="Kahn D."/>
            <person name="Robinson-Rechavi M."/>
            <person name="Laudet V."/>
            <person name="Schachter V."/>
            <person name="Quetier F."/>
            <person name="Saurin W."/>
            <person name="Scarpelli C."/>
            <person name="Wincker P."/>
            <person name="Lander E.S."/>
            <person name="Weissenbach J."/>
            <person name="Roest Crollius H."/>
        </authorList>
    </citation>
    <scope>NUCLEOTIDE SEQUENCE [LARGE SCALE GENOMIC DNA]</scope>
</reference>
<evidence type="ECO:0000256" key="2">
    <source>
        <dbReference type="ARBA" id="ARBA00022490"/>
    </source>
</evidence>
<protein>
    <submittedName>
        <fullName evidence="6">(spotted green pufferfish) hypothetical protein</fullName>
    </submittedName>
</protein>
<feature type="compositionally biased region" description="Basic and acidic residues" evidence="4">
    <location>
        <begin position="81"/>
        <end position="90"/>
    </location>
</feature>
<evidence type="ECO:0000313" key="6">
    <source>
        <dbReference type="EMBL" id="CAF89730.1"/>
    </source>
</evidence>
<dbReference type="AlphaFoldDB" id="Q4TBK2"/>
<proteinExistence type="predicted"/>
<dbReference type="SMART" id="SM00228">
    <property type="entry name" value="PDZ"/>
    <property type="match status" value="1"/>
</dbReference>